<keyword evidence="2" id="KW-0378">Hydrolase</keyword>
<dbReference type="CDD" id="cd12797">
    <property type="entry name" value="M23_peptidase"/>
    <property type="match status" value="1"/>
</dbReference>
<comment type="caution">
    <text evidence="2">The sequence shown here is derived from an EMBL/GenBank/DDBJ whole genome shotgun (WGS) entry which is preliminary data.</text>
</comment>
<dbReference type="Proteomes" id="UP001250662">
    <property type="component" value="Unassembled WGS sequence"/>
</dbReference>
<protein>
    <submittedName>
        <fullName evidence="2">M23 family metallopeptidase</fullName>
        <ecNumber evidence="2">3.4.-.-</ecNumber>
    </submittedName>
</protein>
<dbReference type="Gene3D" id="2.70.70.10">
    <property type="entry name" value="Glucose Permease (Domain IIA)"/>
    <property type="match status" value="1"/>
</dbReference>
<organism evidence="2 3">
    <name type="scientific">Croceitalea vernalis</name>
    <dbReference type="NCBI Taxonomy" id="3075599"/>
    <lineage>
        <taxon>Bacteria</taxon>
        <taxon>Pseudomonadati</taxon>
        <taxon>Bacteroidota</taxon>
        <taxon>Flavobacteriia</taxon>
        <taxon>Flavobacteriales</taxon>
        <taxon>Flavobacteriaceae</taxon>
        <taxon>Croceitalea</taxon>
    </lineage>
</organism>
<dbReference type="InterPro" id="IPR011055">
    <property type="entry name" value="Dup_hybrid_motif"/>
</dbReference>
<dbReference type="Pfam" id="PF01551">
    <property type="entry name" value="Peptidase_M23"/>
    <property type="match status" value="1"/>
</dbReference>
<dbReference type="InterPro" id="IPR016047">
    <property type="entry name" value="M23ase_b-sheet_dom"/>
</dbReference>
<dbReference type="EMBL" id="JAVRHU010000005">
    <property type="protein sequence ID" value="MDT0622755.1"/>
    <property type="molecule type" value="Genomic_DNA"/>
</dbReference>
<dbReference type="PANTHER" id="PTHR21666">
    <property type="entry name" value="PEPTIDASE-RELATED"/>
    <property type="match status" value="1"/>
</dbReference>
<dbReference type="GO" id="GO:0016787">
    <property type="term" value="F:hydrolase activity"/>
    <property type="evidence" value="ECO:0007669"/>
    <property type="project" value="UniProtKB-KW"/>
</dbReference>
<accession>A0ABU3BKR4</accession>
<evidence type="ECO:0000259" key="1">
    <source>
        <dbReference type="Pfam" id="PF01551"/>
    </source>
</evidence>
<dbReference type="InterPro" id="IPR050570">
    <property type="entry name" value="Cell_wall_metabolism_enzyme"/>
</dbReference>
<feature type="domain" description="M23ase beta-sheet core" evidence="1">
    <location>
        <begin position="49"/>
        <end position="117"/>
    </location>
</feature>
<name>A0ABU3BKR4_9FLAO</name>
<dbReference type="SUPFAM" id="SSF51261">
    <property type="entry name" value="Duplicated hybrid motif"/>
    <property type="match status" value="1"/>
</dbReference>
<reference evidence="2 3" key="1">
    <citation type="submission" date="2023-09" db="EMBL/GenBank/DDBJ databases">
        <authorList>
            <person name="Rey-Velasco X."/>
        </authorList>
    </citation>
    <scope>NUCLEOTIDE SEQUENCE [LARGE SCALE GENOMIC DNA]</scope>
    <source>
        <strain evidence="2 3">P007</strain>
    </source>
</reference>
<keyword evidence="3" id="KW-1185">Reference proteome</keyword>
<dbReference type="RefSeq" id="WP_311388427.1">
    <property type="nucleotide sequence ID" value="NZ_JAVRHU010000005.1"/>
</dbReference>
<evidence type="ECO:0000313" key="2">
    <source>
        <dbReference type="EMBL" id="MDT0622755.1"/>
    </source>
</evidence>
<dbReference type="PANTHER" id="PTHR21666:SF270">
    <property type="entry name" value="MUREIN HYDROLASE ACTIVATOR ENVC"/>
    <property type="match status" value="1"/>
</dbReference>
<dbReference type="EC" id="3.4.-.-" evidence="2"/>
<evidence type="ECO:0000313" key="3">
    <source>
        <dbReference type="Proteomes" id="UP001250662"/>
    </source>
</evidence>
<sequence length="563" mass="64539">MRLPLFSVFFIALTIVHSQDKYPKNVFANPLDIPIVLAGTFGELRSNHFHAGIDIKTQRRQGLPVYSIADGTVTRIKISHWGYGKAIYVAHPNGYTSVYAHLQKFSPEIEAYIKKEQYRKKSYQVEVFPDYGELEVKKEAVIAYSGNTGGSSGPHLHFEIRSSVTEKPTNPLFYGYEVRDATNPTLVGLFGYPLSEDAQINQNANKIQLNFTKQSDGTFLADKVTALGTIGFGFNGFDRQDMAENKNGVYSVKQTVNGKVHSKYKFETFSFGETRYINTLIDYAHFGKFKQRIQKCFKDETNKLNIYESLYLDGKILVQEGFDYKVVLEIADIMNNTITVVIPVEGKKESLKREKKILKTDNYILANKPNSYDLDAAKVYFPPSTFYKDFFIDLEKGVDTVTIHNNTVAVHRNFTITFDTDKFPKEEHKRLFIARIDDKGNLRHNKTYRRGNTFTTRTKTLGSYTMAKDTVAPKIRPKNFKPKEWLSNYRYLSLKITDDLSGINTYSATINGNWVLMEYEPKTNTITYNFDDKIENETQCDLKIVVTDNVGNSTTFEQTFFRK</sequence>
<proteinExistence type="predicted"/>
<gene>
    <name evidence="2" type="ORF">RM520_14090</name>
</gene>